<keyword evidence="3" id="KW-1185">Reference proteome</keyword>
<organism evidence="2 3">
    <name type="scientific">Suillus discolor</name>
    <dbReference type="NCBI Taxonomy" id="1912936"/>
    <lineage>
        <taxon>Eukaryota</taxon>
        <taxon>Fungi</taxon>
        <taxon>Dikarya</taxon>
        <taxon>Basidiomycota</taxon>
        <taxon>Agaricomycotina</taxon>
        <taxon>Agaricomycetes</taxon>
        <taxon>Agaricomycetidae</taxon>
        <taxon>Boletales</taxon>
        <taxon>Suillineae</taxon>
        <taxon>Suillaceae</taxon>
        <taxon>Suillus</taxon>
    </lineage>
</organism>
<evidence type="ECO:0000313" key="2">
    <source>
        <dbReference type="EMBL" id="KAG2089340.1"/>
    </source>
</evidence>
<evidence type="ECO:0000256" key="1">
    <source>
        <dbReference type="SAM" id="MobiDB-lite"/>
    </source>
</evidence>
<protein>
    <submittedName>
        <fullName evidence="2">Uncharacterized protein</fullName>
    </submittedName>
</protein>
<proteinExistence type="predicted"/>
<feature type="compositionally biased region" description="Basic residues" evidence="1">
    <location>
        <begin position="450"/>
        <end position="459"/>
    </location>
</feature>
<evidence type="ECO:0000313" key="3">
    <source>
        <dbReference type="Proteomes" id="UP000823399"/>
    </source>
</evidence>
<feature type="compositionally biased region" description="Basic and acidic residues" evidence="1">
    <location>
        <begin position="90"/>
        <end position="105"/>
    </location>
</feature>
<feature type="region of interest" description="Disordered" evidence="1">
    <location>
        <begin position="133"/>
        <end position="194"/>
    </location>
</feature>
<dbReference type="AlphaFoldDB" id="A0A9P7EUS2"/>
<feature type="region of interest" description="Disordered" evidence="1">
    <location>
        <begin position="86"/>
        <end position="113"/>
    </location>
</feature>
<accession>A0A9P7EUS2</accession>
<dbReference type="Proteomes" id="UP000823399">
    <property type="component" value="Unassembled WGS sequence"/>
</dbReference>
<dbReference type="RefSeq" id="XP_041285874.1">
    <property type="nucleotide sequence ID" value="XM_041440717.1"/>
</dbReference>
<feature type="region of interest" description="Disordered" evidence="1">
    <location>
        <begin position="1"/>
        <end position="24"/>
    </location>
</feature>
<dbReference type="GeneID" id="64702976"/>
<comment type="caution">
    <text evidence="2">The sequence shown here is derived from an EMBL/GenBank/DDBJ whole genome shotgun (WGS) entry which is preliminary data.</text>
</comment>
<reference evidence="2" key="1">
    <citation type="journal article" date="2020" name="New Phytol.">
        <title>Comparative genomics reveals dynamic genome evolution in host specialist ectomycorrhizal fungi.</title>
        <authorList>
            <person name="Lofgren L.A."/>
            <person name="Nguyen N.H."/>
            <person name="Vilgalys R."/>
            <person name="Ruytinx J."/>
            <person name="Liao H.L."/>
            <person name="Branco S."/>
            <person name="Kuo A."/>
            <person name="LaButti K."/>
            <person name="Lipzen A."/>
            <person name="Andreopoulos W."/>
            <person name="Pangilinan J."/>
            <person name="Riley R."/>
            <person name="Hundley H."/>
            <person name="Na H."/>
            <person name="Barry K."/>
            <person name="Grigoriev I.V."/>
            <person name="Stajich J.E."/>
            <person name="Kennedy P.G."/>
        </authorList>
    </citation>
    <scope>NUCLEOTIDE SEQUENCE</scope>
    <source>
        <strain evidence="2">FC423</strain>
    </source>
</reference>
<gene>
    <name evidence="2" type="ORF">F5147DRAFT_764586</name>
</gene>
<feature type="region of interest" description="Disordered" evidence="1">
    <location>
        <begin position="445"/>
        <end position="497"/>
    </location>
</feature>
<feature type="region of interest" description="Disordered" evidence="1">
    <location>
        <begin position="33"/>
        <end position="52"/>
    </location>
</feature>
<feature type="region of interest" description="Disordered" evidence="1">
    <location>
        <begin position="390"/>
        <end position="425"/>
    </location>
</feature>
<feature type="compositionally biased region" description="Polar residues" evidence="1">
    <location>
        <begin position="174"/>
        <end position="188"/>
    </location>
</feature>
<dbReference type="EMBL" id="JABBWM010000112">
    <property type="protein sequence ID" value="KAG2089340.1"/>
    <property type="molecule type" value="Genomic_DNA"/>
</dbReference>
<feature type="compositionally biased region" description="Basic residues" evidence="1">
    <location>
        <begin position="409"/>
        <end position="419"/>
    </location>
</feature>
<feature type="region of interest" description="Disordered" evidence="1">
    <location>
        <begin position="531"/>
        <end position="558"/>
    </location>
</feature>
<name>A0A9P7EUS2_9AGAM</name>
<dbReference type="OrthoDB" id="3271131at2759"/>
<sequence length="638" mass="71210">MEPPIVAHMNPSEPKNKQNPWSFNHRTRAHYAFDSGSDSESEAEVNSQVNIPSDDTRFIQDLDISLRHETVEYKPNPWSIARINAVSRPPNKEPPKQAISEDIRQKPQPRAPRGRIVDAFKVQAERKLRRVPPPLKAPKVTKPKSNMPQVSREHQVCSQIRRMSSPEPGDYSQHDNASSLASGFQTRPSDMPATLLSNAPQGDFHDLRVQPHPDVPILPCTTYSERGNIQMNHERSEAHISTPDMSLLPQSQYNMRFMSMSSPLSSRDYRVNASHLRQGGYQSSPPRPYHRSINTPPRVLPCNQSSSQFRRGIHLTGNQRFQALSALPVPQVPAAGSYRTLPPAMVEVEPPSMPQWLASTIHSSLNPPLAQAEFIERVSSPEQNHNDLMSLESRKRPYRSPTPSPLPQRAKKSTPKRKIAASSVSLGDHQTSVYTFDNDPDANWSTVTKPGKKKSKNYKPSHISSSGPFSLRLPGIAVGNSRGRSTGVTRTEKKLGTQTKRRVITYLPPPLPQRTVARIENSLQIEEHYVPDNNALPSGSTPAVQPPQESGRVSPLPLADSDDLTLVDGVDEQVVTFDTGEVKARYPKIRKLIKETRVMLPELLGLPSCGVVWRDDDVARVDDTENREIKISVWPCVG</sequence>